<feature type="compositionally biased region" description="Low complexity" evidence="2">
    <location>
        <begin position="485"/>
        <end position="501"/>
    </location>
</feature>
<evidence type="ECO:0000313" key="4">
    <source>
        <dbReference type="EMBL" id="CAG2213415.1"/>
    </source>
</evidence>
<keyword evidence="1" id="KW-0245">EGF-like domain</keyword>
<dbReference type="InterPro" id="IPR042635">
    <property type="entry name" value="MEGF10/SREC1/2-like"/>
</dbReference>
<keyword evidence="5" id="KW-1185">Reference proteome</keyword>
<organism evidence="4 5">
    <name type="scientific">Mytilus edulis</name>
    <name type="common">Blue mussel</name>
    <dbReference type="NCBI Taxonomy" id="6550"/>
    <lineage>
        <taxon>Eukaryota</taxon>
        <taxon>Metazoa</taxon>
        <taxon>Spiralia</taxon>
        <taxon>Lophotrochozoa</taxon>
        <taxon>Mollusca</taxon>
        <taxon>Bivalvia</taxon>
        <taxon>Autobranchia</taxon>
        <taxon>Pteriomorphia</taxon>
        <taxon>Mytilida</taxon>
        <taxon>Mytiloidea</taxon>
        <taxon>Mytilidae</taxon>
        <taxon>Mytilinae</taxon>
        <taxon>Mytilus</taxon>
    </lineage>
</organism>
<evidence type="ECO:0000256" key="1">
    <source>
        <dbReference type="ARBA" id="ARBA00022536"/>
    </source>
</evidence>
<dbReference type="Proteomes" id="UP000683360">
    <property type="component" value="Unassembled WGS sequence"/>
</dbReference>
<proteinExistence type="predicted"/>
<sequence>MDGFKLYVSNASTIPPTDHLCYADPGPGEPNITQTIPCYELGKYVIYYDDKGSTEPNGRKDGPVVELCYVVINGCEKGRWGSTCEQFCPENCIERNCYPGNGSCVWGCNAENCLNDFCNKDTADCTDGCKKSRTGRYCNKYNIAYDGLAWLVPSGSTDAGLANDGIETTCAKTTGPNVRFHVDLKVKSIVTGMYIILADGTTTEGHHTVYASNDSNTWNSGTVLYNGTSLPTNIYFDVVFRVLTYVPPVNSPVTEHELCEIGIIACPNGQFGRNCSGFCDGCVSSMCDHVSGFCDNTTSCNPGYEQTAKCDLSCDDGEFGIGCANKCYCLIATCSKADGTCPPGGCEVGFHGNSCNQECNSGTFGQHCKNVCEGCISSMCDRIDGLCNNTSGCEHGYLYDKYCNKTCDDGHFGKNCTGKCTCLTGTCDISTGICGDEFQIGSEQTSNVAAIGGSVAAFIIVVLIIVAVFIFYKRRLIASQDTGKRTTSSDTTTYETRNTNDNSHQNEQQYDDLIRMDPTSLYQDLIPNSASNEYVNLSIRLICFLPLNRTNYDSKEQYDKNNDVWHIKKTIMEDNGRTMNVLTLISAIAEGFKSHNS</sequence>
<name>A0A8S3RYI7_MYTED</name>
<accession>A0A8S3RYI7</accession>
<dbReference type="PANTHER" id="PTHR24043:SF8">
    <property type="entry name" value="EGF-LIKE DOMAIN-CONTAINING PROTEIN"/>
    <property type="match status" value="1"/>
</dbReference>
<comment type="caution">
    <text evidence="4">The sequence shown here is derived from an EMBL/GenBank/DDBJ whole genome shotgun (WGS) entry which is preliminary data.</text>
</comment>
<dbReference type="EMBL" id="CAJPWZ010001352">
    <property type="protein sequence ID" value="CAG2213415.1"/>
    <property type="molecule type" value="Genomic_DNA"/>
</dbReference>
<dbReference type="AlphaFoldDB" id="A0A8S3RYI7"/>
<feature type="transmembrane region" description="Helical" evidence="3">
    <location>
        <begin position="448"/>
        <end position="472"/>
    </location>
</feature>
<feature type="region of interest" description="Disordered" evidence="2">
    <location>
        <begin position="483"/>
        <end position="505"/>
    </location>
</feature>
<protein>
    <submittedName>
        <fullName evidence="4">Uncharacterized protein</fullName>
    </submittedName>
</protein>
<reference evidence="4" key="1">
    <citation type="submission" date="2021-03" db="EMBL/GenBank/DDBJ databases">
        <authorList>
            <person name="Bekaert M."/>
        </authorList>
    </citation>
    <scope>NUCLEOTIDE SEQUENCE</scope>
</reference>
<dbReference type="Gene3D" id="2.170.300.10">
    <property type="entry name" value="Tie2 ligand-binding domain superfamily"/>
    <property type="match status" value="1"/>
</dbReference>
<evidence type="ECO:0000313" key="5">
    <source>
        <dbReference type="Proteomes" id="UP000683360"/>
    </source>
</evidence>
<evidence type="ECO:0000256" key="2">
    <source>
        <dbReference type="SAM" id="MobiDB-lite"/>
    </source>
</evidence>
<evidence type="ECO:0000256" key="3">
    <source>
        <dbReference type="SAM" id="Phobius"/>
    </source>
</evidence>
<dbReference type="GO" id="GO:0005044">
    <property type="term" value="F:scavenger receptor activity"/>
    <property type="evidence" value="ECO:0007669"/>
    <property type="project" value="InterPro"/>
</dbReference>
<dbReference type="PANTHER" id="PTHR24043">
    <property type="entry name" value="SCAVENGER RECEPTOR CLASS F"/>
    <property type="match status" value="1"/>
</dbReference>
<keyword evidence="3" id="KW-1133">Transmembrane helix</keyword>
<gene>
    <name evidence="4" type="ORF">MEDL_27338</name>
</gene>
<dbReference type="OrthoDB" id="6159004at2759"/>
<keyword evidence="3" id="KW-0472">Membrane</keyword>
<keyword evidence="3" id="KW-0812">Transmembrane</keyword>